<keyword evidence="2" id="KW-1185">Reference proteome</keyword>
<dbReference type="Pfam" id="PF05534">
    <property type="entry name" value="HicB"/>
    <property type="match status" value="1"/>
</dbReference>
<proteinExistence type="predicted"/>
<comment type="caution">
    <text evidence="1">The sequence shown here is derived from an EMBL/GenBank/DDBJ whole genome shotgun (WGS) entry which is preliminary data.</text>
</comment>
<reference evidence="1 2" key="1">
    <citation type="submission" date="2023-07" db="EMBL/GenBank/DDBJ databases">
        <title>Genomic Encyclopedia of Type Strains, Phase IV (KMG-IV): sequencing the most valuable type-strain genomes for metagenomic binning, comparative biology and taxonomic classification.</title>
        <authorList>
            <person name="Goeker M."/>
        </authorList>
    </citation>
    <scope>NUCLEOTIDE SEQUENCE [LARGE SCALE GENOMIC DNA]</scope>
    <source>
        <strain evidence="1 2">DSM 25924</strain>
    </source>
</reference>
<gene>
    <name evidence="1" type="ORF">J2S04_002789</name>
</gene>
<organism evidence="1 2">
    <name type="scientific">Alicyclobacillus tolerans</name>
    <dbReference type="NCBI Taxonomy" id="90970"/>
    <lineage>
        <taxon>Bacteria</taxon>
        <taxon>Bacillati</taxon>
        <taxon>Bacillota</taxon>
        <taxon>Bacilli</taxon>
        <taxon>Bacillales</taxon>
        <taxon>Alicyclobacillaceae</taxon>
        <taxon>Alicyclobacillus</taxon>
    </lineage>
</organism>
<dbReference type="InterPro" id="IPR010985">
    <property type="entry name" value="Ribbon_hlx_hlx"/>
</dbReference>
<dbReference type="InterPro" id="IPR051404">
    <property type="entry name" value="TA_system_antitoxin"/>
</dbReference>
<dbReference type="InterPro" id="IPR035069">
    <property type="entry name" value="TTHA1013/TTHA0281-like"/>
</dbReference>
<dbReference type="SUPFAM" id="SSF47598">
    <property type="entry name" value="Ribbon-helix-helix"/>
    <property type="match status" value="1"/>
</dbReference>
<dbReference type="InterPro" id="IPR013321">
    <property type="entry name" value="Arc_rbn_hlx_hlx"/>
</dbReference>
<protein>
    <submittedName>
        <fullName evidence="1">Antitoxin HicB</fullName>
    </submittedName>
</protein>
<dbReference type="Gene3D" id="3.30.160.250">
    <property type="match status" value="1"/>
</dbReference>
<dbReference type="Proteomes" id="UP001229209">
    <property type="component" value="Unassembled WGS sequence"/>
</dbReference>
<dbReference type="PANTHER" id="PTHR34504">
    <property type="entry name" value="ANTITOXIN HICB"/>
    <property type="match status" value="1"/>
</dbReference>
<dbReference type="PANTHER" id="PTHR34504:SF2">
    <property type="entry name" value="UPF0150 PROTEIN SSL0259"/>
    <property type="match status" value="1"/>
</dbReference>
<evidence type="ECO:0000313" key="2">
    <source>
        <dbReference type="Proteomes" id="UP001229209"/>
    </source>
</evidence>
<evidence type="ECO:0000313" key="1">
    <source>
        <dbReference type="EMBL" id="MDP9729815.1"/>
    </source>
</evidence>
<dbReference type="InterPro" id="IPR008651">
    <property type="entry name" value="Uncharacterised_HicB"/>
</dbReference>
<dbReference type="Gene3D" id="1.10.1220.10">
    <property type="entry name" value="Met repressor-like"/>
    <property type="match status" value="1"/>
</dbReference>
<name>A0ABT9LZY0_9BACL</name>
<dbReference type="SUPFAM" id="SSF143100">
    <property type="entry name" value="TTHA1013/TTHA0281-like"/>
    <property type="match status" value="1"/>
</dbReference>
<accession>A0ABT9LZY0</accession>
<dbReference type="RefSeq" id="WP_203114169.1">
    <property type="nucleotide sequence ID" value="NZ_JAURUO010000023.1"/>
</dbReference>
<dbReference type="EMBL" id="JAURUO010000023">
    <property type="protein sequence ID" value="MDP9729815.1"/>
    <property type="molecule type" value="Genomic_DNA"/>
</dbReference>
<sequence length="126" mass="14170">MEKNLDYYLSLPYSLVIIPDPISGGYVAKINELPGCITQGETVEEVVHGIQDAKRGWIETALEEGQTIPEPNVQLEEYSGKFVVRIPKSLHRTLVEQAKQEGVSLNQYVTYRLASGQDHDRITAHF</sequence>